<evidence type="ECO:0000256" key="6">
    <source>
        <dbReference type="ARBA" id="ARBA00022729"/>
    </source>
</evidence>
<comment type="subcellular location">
    <subcellularLocation>
        <location evidence="9">Plastid</location>
        <location evidence="9">Chloroplast outer membrane</location>
    </subcellularLocation>
</comment>
<dbReference type="Gene3D" id="3.40.50.2000">
    <property type="entry name" value="Glycogen Phosphorylase B"/>
    <property type="match status" value="1"/>
</dbReference>
<gene>
    <name evidence="13" type="ORF">ZOSMA_372G00090</name>
</gene>
<evidence type="ECO:0000256" key="7">
    <source>
        <dbReference type="ARBA" id="ARBA00022805"/>
    </source>
</evidence>
<dbReference type="PANTHER" id="PTHR46132:SF1">
    <property type="entry name" value="DIGALACTOSYLDIACYLGLYCEROL SYNTHASE 2, CHLOROPLASTIC"/>
    <property type="match status" value="1"/>
</dbReference>
<dbReference type="AlphaFoldDB" id="A0A0K9P5U7"/>
<evidence type="ECO:0000256" key="2">
    <source>
        <dbReference type="ARBA" id="ARBA00022528"/>
    </source>
</evidence>
<keyword evidence="14" id="KW-1185">Reference proteome</keyword>
<reference evidence="14" key="1">
    <citation type="journal article" date="2016" name="Nature">
        <title>The genome of the seagrass Zostera marina reveals angiosperm adaptation to the sea.</title>
        <authorList>
            <person name="Olsen J.L."/>
            <person name="Rouze P."/>
            <person name="Verhelst B."/>
            <person name="Lin Y.-C."/>
            <person name="Bayer T."/>
            <person name="Collen J."/>
            <person name="Dattolo E."/>
            <person name="De Paoli E."/>
            <person name="Dittami S."/>
            <person name="Maumus F."/>
            <person name="Michel G."/>
            <person name="Kersting A."/>
            <person name="Lauritano C."/>
            <person name="Lohaus R."/>
            <person name="Toepel M."/>
            <person name="Tonon T."/>
            <person name="Vanneste K."/>
            <person name="Amirebrahimi M."/>
            <person name="Brakel J."/>
            <person name="Bostroem C."/>
            <person name="Chovatia M."/>
            <person name="Grimwood J."/>
            <person name="Jenkins J.W."/>
            <person name="Jueterbock A."/>
            <person name="Mraz A."/>
            <person name="Stam W.T."/>
            <person name="Tice H."/>
            <person name="Bornberg-Bauer E."/>
            <person name="Green P.J."/>
            <person name="Pearson G.A."/>
            <person name="Procaccini G."/>
            <person name="Duarte C.M."/>
            <person name="Schmutz J."/>
            <person name="Reusch T.B.H."/>
            <person name="Van de Peer Y."/>
        </authorList>
    </citation>
    <scope>NUCLEOTIDE SEQUENCE [LARGE SCALE GENOMIC DNA]</scope>
    <source>
        <strain evidence="14">cv. Finnish</strain>
    </source>
</reference>
<keyword evidence="8" id="KW-0472">Membrane</keyword>
<evidence type="ECO:0000256" key="3">
    <source>
        <dbReference type="ARBA" id="ARBA00022640"/>
    </source>
</evidence>
<protein>
    <recommendedName>
        <fullName evidence="12">Digalactosyldiacylglycerol synthase 2, chloroplastic</fullName>
        <ecNumber evidence="10">2.4.1.241</ecNumber>
    </recommendedName>
</protein>
<dbReference type="Pfam" id="PF13692">
    <property type="entry name" value="Glyco_trans_1_4"/>
    <property type="match status" value="1"/>
</dbReference>
<proteinExistence type="inferred from homology"/>
<dbReference type="FunFam" id="3.40.50.2000:FF:000084">
    <property type="entry name" value="Digalactosyldiacylglycerol synthase 2 chloroplastic"/>
    <property type="match status" value="1"/>
</dbReference>
<dbReference type="InterPro" id="IPR044525">
    <property type="entry name" value="DGDG1/2"/>
</dbReference>
<keyword evidence="7" id="KW-1002">Plastid outer membrane</keyword>
<organism evidence="13 14">
    <name type="scientific">Zostera marina</name>
    <name type="common">Eelgrass</name>
    <dbReference type="NCBI Taxonomy" id="29655"/>
    <lineage>
        <taxon>Eukaryota</taxon>
        <taxon>Viridiplantae</taxon>
        <taxon>Streptophyta</taxon>
        <taxon>Embryophyta</taxon>
        <taxon>Tracheophyta</taxon>
        <taxon>Spermatophyta</taxon>
        <taxon>Magnoliopsida</taxon>
        <taxon>Liliopsida</taxon>
        <taxon>Zosteraceae</taxon>
        <taxon>Zostera</taxon>
    </lineage>
</organism>
<keyword evidence="3" id="KW-0934">Plastid</keyword>
<name>A0A0K9P5U7_ZOSMR</name>
<comment type="catalytic activity">
    <reaction evidence="11">
        <text>a 1,2-diacyl-3-O-(beta-D-galactosyl)-sn-glycerol + UDP-alpha-D-galactose = a 1,2-diacyl-3-O-[alpha-D-galactosyl-(1-&gt;6)-beta-D-galactosyl]-sn-glycerol + UDP + H(+)</text>
        <dbReference type="Rhea" id="RHEA:10520"/>
        <dbReference type="ChEBI" id="CHEBI:15378"/>
        <dbReference type="ChEBI" id="CHEBI:17615"/>
        <dbReference type="ChEBI" id="CHEBI:28396"/>
        <dbReference type="ChEBI" id="CHEBI:58223"/>
        <dbReference type="ChEBI" id="CHEBI:66914"/>
        <dbReference type="EC" id="2.4.1.241"/>
    </reaction>
</comment>
<dbReference type="GO" id="GO:0009707">
    <property type="term" value="C:chloroplast outer membrane"/>
    <property type="evidence" value="ECO:0000318"/>
    <property type="project" value="GO_Central"/>
</dbReference>
<sequence>MCGSNLVICLGVYPKFQIVDSKFLRPARFSSSWLVEQEEKKGKMFDIAIFTTASVPWMTGTAVNPVFRAAYLANDKKIKVTLAIPWLCLEDQKLVYPNQITFASPVEHKHYVYKWVEERTGFTSLFHILFYPGKFCTEKRSILAIGDITELIPDENADVAVLEEPEHLTWYHHGKSWKKKFKHVVGIVHTNYLEYVKREKNKQLHAFLLKYINGWVAEIYCHKIIRLSAATQNFPRSVICNVHGVNPKFINIGKLKQNLNQSAYYIGKMVWNKGYRELYQLLMDNQTQLVDFQMDLYGSGEDSEHVKNALRDIKLPVNINSGRDHSDPIFHGYKVFINPSTTDVVCTTTAEALAMGKFVICPKHPSNQFFQHMSNCRMYTNDTEFVKTTLKALSDDPAPLTQEERHELSWEAANERFLRSADLMNYNDLSENEAESSSTTQASSSLTLSLKTENLKKKMEDASTFLHFKISGYERMRVFLGAIPKTLEPDEELSKELRLDRLITEEG</sequence>
<evidence type="ECO:0000256" key="1">
    <source>
        <dbReference type="ARBA" id="ARBA00009481"/>
    </source>
</evidence>
<dbReference type="SUPFAM" id="SSF53756">
    <property type="entry name" value="UDP-Glycosyltransferase/glycogen phosphorylase"/>
    <property type="match status" value="1"/>
</dbReference>
<evidence type="ECO:0000256" key="8">
    <source>
        <dbReference type="ARBA" id="ARBA00023136"/>
    </source>
</evidence>
<evidence type="ECO:0000313" key="13">
    <source>
        <dbReference type="EMBL" id="KMZ64388.1"/>
    </source>
</evidence>
<dbReference type="GO" id="GO:0019375">
    <property type="term" value="P:galactolipid biosynthetic process"/>
    <property type="evidence" value="ECO:0000318"/>
    <property type="project" value="GO_Central"/>
</dbReference>
<evidence type="ECO:0000256" key="5">
    <source>
        <dbReference type="ARBA" id="ARBA00022679"/>
    </source>
</evidence>
<dbReference type="CDD" id="cd01635">
    <property type="entry name" value="Glycosyltransferase_GTB-type"/>
    <property type="match status" value="1"/>
</dbReference>
<evidence type="ECO:0000256" key="12">
    <source>
        <dbReference type="ARBA" id="ARBA00071330"/>
    </source>
</evidence>
<evidence type="ECO:0000313" key="14">
    <source>
        <dbReference type="Proteomes" id="UP000036987"/>
    </source>
</evidence>
<dbReference type="PANTHER" id="PTHR46132">
    <property type="entry name" value="DIGALACTOSYLDIACYLGLYCEROL SYNTHASE 2, CHLOROPLASTIC"/>
    <property type="match status" value="1"/>
</dbReference>
<accession>A0A0K9P5U7</accession>
<evidence type="ECO:0000256" key="9">
    <source>
        <dbReference type="ARBA" id="ARBA00024013"/>
    </source>
</evidence>
<dbReference type="OrthoDB" id="44480at2759"/>
<dbReference type="GO" id="GO:0046481">
    <property type="term" value="F:digalactosyldiacylglycerol synthase activity"/>
    <property type="evidence" value="ECO:0007669"/>
    <property type="project" value="UniProtKB-EC"/>
</dbReference>
<evidence type="ECO:0000256" key="4">
    <source>
        <dbReference type="ARBA" id="ARBA00022676"/>
    </source>
</evidence>
<keyword evidence="4" id="KW-0328">Glycosyltransferase</keyword>
<evidence type="ECO:0000256" key="10">
    <source>
        <dbReference type="ARBA" id="ARBA00024055"/>
    </source>
</evidence>
<keyword evidence="2" id="KW-0150">Chloroplast</keyword>
<evidence type="ECO:0000256" key="11">
    <source>
        <dbReference type="ARBA" id="ARBA00048651"/>
    </source>
</evidence>
<comment type="similarity">
    <text evidence="1">Belongs to the glycosyltransferase group 1 family. Glycosyltransferase 4 subfamily.</text>
</comment>
<comment type="caution">
    <text evidence="13">The sequence shown here is derived from an EMBL/GenBank/DDBJ whole genome shotgun (WGS) entry which is preliminary data.</text>
</comment>
<keyword evidence="6" id="KW-0732">Signal</keyword>
<keyword evidence="5" id="KW-0808">Transferase</keyword>
<dbReference type="OMA" id="FHHGKKW"/>
<dbReference type="Proteomes" id="UP000036987">
    <property type="component" value="Unassembled WGS sequence"/>
</dbReference>
<dbReference type="EMBL" id="LFYR01001158">
    <property type="protein sequence ID" value="KMZ64388.1"/>
    <property type="molecule type" value="Genomic_DNA"/>
</dbReference>
<dbReference type="STRING" id="29655.A0A0K9P5U7"/>
<dbReference type="EC" id="2.4.1.241" evidence="10"/>
<dbReference type="GO" id="GO:0035250">
    <property type="term" value="F:UDP-galactosyltransferase activity"/>
    <property type="evidence" value="ECO:0000318"/>
    <property type="project" value="GO_Central"/>
</dbReference>